<evidence type="ECO:0000313" key="1">
    <source>
        <dbReference type="EMBL" id="OIT22129.1"/>
    </source>
</evidence>
<gene>
    <name evidence="1" type="ORF">A4A49_32183</name>
</gene>
<organism evidence="1 2">
    <name type="scientific">Nicotiana attenuata</name>
    <name type="common">Coyote tobacco</name>
    <dbReference type="NCBI Taxonomy" id="49451"/>
    <lineage>
        <taxon>Eukaryota</taxon>
        <taxon>Viridiplantae</taxon>
        <taxon>Streptophyta</taxon>
        <taxon>Embryophyta</taxon>
        <taxon>Tracheophyta</taxon>
        <taxon>Spermatophyta</taxon>
        <taxon>Magnoliopsida</taxon>
        <taxon>eudicotyledons</taxon>
        <taxon>Gunneridae</taxon>
        <taxon>Pentapetalae</taxon>
        <taxon>asterids</taxon>
        <taxon>lamiids</taxon>
        <taxon>Solanales</taxon>
        <taxon>Solanaceae</taxon>
        <taxon>Nicotianoideae</taxon>
        <taxon>Nicotianeae</taxon>
        <taxon>Nicotiana</taxon>
    </lineage>
</organism>
<accession>A0A1J6KSN6</accession>
<dbReference type="Gramene" id="OIT22129">
    <property type="protein sequence ID" value="OIT22129"/>
    <property type="gene ID" value="A4A49_32183"/>
</dbReference>
<protein>
    <submittedName>
        <fullName evidence="1">Uncharacterized protein</fullName>
    </submittedName>
</protein>
<sequence length="93" mass="9956">MEHYEVMGSQDDARKGELAETTEVVSFAGLVGDGAALIVSSETSPNAQLPRKSVHPIQTDSKRNGFSCWLTGGNPFLPKLNGSSKEYLGLLFA</sequence>
<dbReference type="EMBL" id="MJEQ01003868">
    <property type="protein sequence ID" value="OIT22129.1"/>
    <property type="molecule type" value="Genomic_DNA"/>
</dbReference>
<keyword evidence="2" id="KW-1185">Reference proteome</keyword>
<evidence type="ECO:0000313" key="2">
    <source>
        <dbReference type="Proteomes" id="UP000187609"/>
    </source>
</evidence>
<reference evidence="1" key="1">
    <citation type="submission" date="2016-11" db="EMBL/GenBank/DDBJ databases">
        <title>The genome of Nicotiana attenuata.</title>
        <authorList>
            <person name="Xu S."/>
            <person name="Brockmoeller T."/>
            <person name="Gaquerel E."/>
            <person name="Navarro A."/>
            <person name="Kuhl H."/>
            <person name="Gase K."/>
            <person name="Ling Z."/>
            <person name="Zhou W."/>
            <person name="Kreitzer C."/>
            <person name="Stanke M."/>
            <person name="Tang H."/>
            <person name="Lyons E."/>
            <person name="Pandey P."/>
            <person name="Pandey S.P."/>
            <person name="Timmermann B."/>
            <person name="Baldwin I.T."/>
        </authorList>
    </citation>
    <scope>NUCLEOTIDE SEQUENCE [LARGE SCALE GENOMIC DNA]</scope>
    <source>
        <strain evidence="1">UT</strain>
    </source>
</reference>
<name>A0A1J6KSN6_NICAT</name>
<proteinExistence type="predicted"/>
<dbReference type="STRING" id="49451.A0A1J6KSN6"/>
<comment type="caution">
    <text evidence="1">The sequence shown here is derived from an EMBL/GenBank/DDBJ whole genome shotgun (WGS) entry which is preliminary data.</text>
</comment>
<dbReference type="AlphaFoldDB" id="A0A1J6KSN6"/>
<dbReference type="Proteomes" id="UP000187609">
    <property type="component" value="Unassembled WGS sequence"/>
</dbReference>